<dbReference type="eggNOG" id="COG3042">
    <property type="taxonomic scope" value="Bacteria"/>
</dbReference>
<dbReference type="KEGG" id="bvs:BARVI_10450"/>
<reference evidence="3 4" key="1">
    <citation type="submission" date="2013-12" db="EMBL/GenBank/DDBJ databases">
        <authorList>
            <consortium name="DOE Joint Genome Institute"/>
            <person name="Eisen J."/>
            <person name="Huntemann M."/>
            <person name="Han J."/>
            <person name="Chen A."/>
            <person name="Kyrpides N."/>
            <person name="Mavromatis K."/>
            <person name="Markowitz V."/>
            <person name="Palaniappan K."/>
            <person name="Ivanova N."/>
            <person name="Schaumberg A."/>
            <person name="Pati A."/>
            <person name="Liolios K."/>
            <person name="Nordberg H.P."/>
            <person name="Cantor M.N."/>
            <person name="Hua S.X."/>
            <person name="Woyke T."/>
        </authorList>
    </citation>
    <scope>NUCLEOTIDE SEQUENCE [LARGE SCALE GENOMIC DNA]</scope>
    <source>
        <strain evidence="4">DSM 18177</strain>
    </source>
</reference>
<name>W0EVI1_9BACT</name>
<evidence type="ECO:0000259" key="2">
    <source>
        <dbReference type="Pfam" id="PF14302"/>
    </source>
</evidence>
<sequence>MKTKNLVGILMLFLFTYTFISCDKDDLTDKVEIVKMYVSAETDTYTPWGSETPIECMLVKEERNASYSKLPFSGIDGFVYKKGTEYTLKVEKTTLANPPADDSNVRYKLIEILTEQEK</sequence>
<organism evidence="3 4">
    <name type="scientific">Barnesiella viscericola DSM 18177</name>
    <dbReference type="NCBI Taxonomy" id="880074"/>
    <lineage>
        <taxon>Bacteria</taxon>
        <taxon>Pseudomonadati</taxon>
        <taxon>Bacteroidota</taxon>
        <taxon>Bacteroidia</taxon>
        <taxon>Bacteroidales</taxon>
        <taxon>Barnesiellaceae</taxon>
        <taxon>Barnesiella</taxon>
    </lineage>
</organism>
<accession>W0EVI1</accession>
<dbReference type="PROSITE" id="PS51257">
    <property type="entry name" value="PROKAR_LIPOPROTEIN"/>
    <property type="match status" value="1"/>
</dbReference>
<dbReference type="Proteomes" id="UP000018901">
    <property type="component" value="Chromosome"/>
</dbReference>
<dbReference type="InterPro" id="IPR025485">
    <property type="entry name" value="DUF4377"/>
</dbReference>
<keyword evidence="4" id="KW-1185">Reference proteome</keyword>
<keyword evidence="1" id="KW-0732">Signal</keyword>
<evidence type="ECO:0000313" key="4">
    <source>
        <dbReference type="Proteomes" id="UP000018901"/>
    </source>
</evidence>
<dbReference type="AlphaFoldDB" id="W0EVI1"/>
<feature type="signal peptide" evidence="1">
    <location>
        <begin position="1"/>
        <end position="20"/>
    </location>
</feature>
<dbReference type="HOGENOM" id="CLU_133616_2_0_10"/>
<gene>
    <name evidence="3" type="ORF">BARVI_10450</name>
</gene>
<dbReference type="RefSeq" id="WP_025279145.1">
    <property type="nucleotide sequence ID" value="NZ_CP007034.1"/>
</dbReference>
<dbReference type="Pfam" id="PF14302">
    <property type="entry name" value="DUF4377"/>
    <property type="match status" value="1"/>
</dbReference>
<feature type="domain" description="DUF4377" evidence="2">
    <location>
        <begin position="52"/>
        <end position="113"/>
    </location>
</feature>
<protein>
    <recommendedName>
        <fullName evidence="2">DUF4377 domain-containing protein</fullName>
    </recommendedName>
</protein>
<proteinExistence type="predicted"/>
<evidence type="ECO:0000313" key="3">
    <source>
        <dbReference type="EMBL" id="AHF13096.1"/>
    </source>
</evidence>
<dbReference type="EMBL" id="CP007034">
    <property type="protein sequence ID" value="AHF13096.1"/>
    <property type="molecule type" value="Genomic_DNA"/>
</dbReference>
<dbReference type="GeneID" id="90529811"/>
<dbReference type="OrthoDB" id="880459at2"/>
<feature type="chain" id="PRO_5004788315" description="DUF4377 domain-containing protein" evidence="1">
    <location>
        <begin position="21"/>
        <end position="118"/>
    </location>
</feature>
<evidence type="ECO:0000256" key="1">
    <source>
        <dbReference type="SAM" id="SignalP"/>
    </source>
</evidence>